<evidence type="ECO:0000313" key="2">
    <source>
        <dbReference type="EMBL" id="MED6108508.1"/>
    </source>
</evidence>
<evidence type="ECO:0000256" key="1">
    <source>
        <dbReference type="SAM" id="MobiDB-lite"/>
    </source>
</evidence>
<sequence length="95" mass="10833">MFPMWPKRDSHKLPSSSPSPSTMTQGHVWATFRLTRDTTPKPRLSHLWPSPNVTKREVATKIPSSPLSKQGHVWTKFQTWPKRGSLLQGLSLCKI</sequence>
<accession>A0ABU6QAG7</accession>
<comment type="caution">
    <text evidence="2">The sequence shown here is derived from an EMBL/GenBank/DDBJ whole genome shotgun (WGS) entry which is preliminary data.</text>
</comment>
<protein>
    <submittedName>
        <fullName evidence="2">Uncharacterized protein</fullName>
    </submittedName>
</protein>
<feature type="non-terminal residue" evidence="2">
    <location>
        <position position="95"/>
    </location>
</feature>
<gene>
    <name evidence="2" type="ORF">PIB30_024688</name>
</gene>
<feature type="region of interest" description="Disordered" evidence="1">
    <location>
        <begin position="1"/>
        <end position="26"/>
    </location>
</feature>
<proteinExistence type="predicted"/>
<evidence type="ECO:0000313" key="3">
    <source>
        <dbReference type="Proteomes" id="UP001341840"/>
    </source>
</evidence>
<name>A0ABU6QAG7_9FABA</name>
<dbReference type="Proteomes" id="UP001341840">
    <property type="component" value="Unassembled WGS sequence"/>
</dbReference>
<organism evidence="2 3">
    <name type="scientific">Stylosanthes scabra</name>
    <dbReference type="NCBI Taxonomy" id="79078"/>
    <lineage>
        <taxon>Eukaryota</taxon>
        <taxon>Viridiplantae</taxon>
        <taxon>Streptophyta</taxon>
        <taxon>Embryophyta</taxon>
        <taxon>Tracheophyta</taxon>
        <taxon>Spermatophyta</taxon>
        <taxon>Magnoliopsida</taxon>
        <taxon>eudicotyledons</taxon>
        <taxon>Gunneridae</taxon>
        <taxon>Pentapetalae</taxon>
        <taxon>rosids</taxon>
        <taxon>fabids</taxon>
        <taxon>Fabales</taxon>
        <taxon>Fabaceae</taxon>
        <taxon>Papilionoideae</taxon>
        <taxon>50 kb inversion clade</taxon>
        <taxon>dalbergioids sensu lato</taxon>
        <taxon>Dalbergieae</taxon>
        <taxon>Pterocarpus clade</taxon>
        <taxon>Stylosanthes</taxon>
    </lineage>
</organism>
<keyword evidence="3" id="KW-1185">Reference proteome</keyword>
<dbReference type="EMBL" id="JASCZI010000089">
    <property type="protein sequence ID" value="MED6108508.1"/>
    <property type="molecule type" value="Genomic_DNA"/>
</dbReference>
<feature type="compositionally biased region" description="Basic and acidic residues" evidence="1">
    <location>
        <begin position="1"/>
        <end position="12"/>
    </location>
</feature>
<reference evidence="2 3" key="1">
    <citation type="journal article" date="2023" name="Plants (Basel)">
        <title>Bridging the Gap: Combining Genomics and Transcriptomics Approaches to Understand Stylosanthes scabra, an Orphan Legume from the Brazilian Caatinga.</title>
        <authorList>
            <person name="Ferreira-Neto J.R.C."/>
            <person name="da Silva M.D."/>
            <person name="Binneck E."/>
            <person name="de Melo N.F."/>
            <person name="da Silva R.H."/>
            <person name="de Melo A.L.T.M."/>
            <person name="Pandolfi V."/>
            <person name="Bustamante F.O."/>
            <person name="Brasileiro-Vidal A.C."/>
            <person name="Benko-Iseppon A.M."/>
        </authorList>
    </citation>
    <scope>NUCLEOTIDE SEQUENCE [LARGE SCALE GENOMIC DNA]</scope>
    <source>
        <tissue evidence="2">Leaves</tissue>
    </source>
</reference>